<feature type="region of interest" description="Disordered" evidence="1">
    <location>
        <begin position="81"/>
        <end position="115"/>
    </location>
</feature>
<evidence type="ECO:0000256" key="1">
    <source>
        <dbReference type="SAM" id="MobiDB-lite"/>
    </source>
</evidence>
<reference evidence="2" key="1">
    <citation type="submission" date="2021-05" db="EMBL/GenBank/DDBJ databases">
        <authorList>
            <person name="Alioto T."/>
            <person name="Alioto T."/>
            <person name="Gomez Garrido J."/>
        </authorList>
    </citation>
    <scope>NUCLEOTIDE SEQUENCE</scope>
</reference>
<proteinExistence type="predicted"/>
<dbReference type="EMBL" id="HBUF01349354">
    <property type="protein sequence ID" value="CAG6712464.1"/>
    <property type="molecule type" value="Transcribed_RNA"/>
</dbReference>
<name>A0A8D8UV88_9HEMI</name>
<organism evidence="2">
    <name type="scientific">Cacopsylla melanoneura</name>
    <dbReference type="NCBI Taxonomy" id="428564"/>
    <lineage>
        <taxon>Eukaryota</taxon>
        <taxon>Metazoa</taxon>
        <taxon>Ecdysozoa</taxon>
        <taxon>Arthropoda</taxon>
        <taxon>Hexapoda</taxon>
        <taxon>Insecta</taxon>
        <taxon>Pterygota</taxon>
        <taxon>Neoptera</taxon>
        <taxon>Paraneoptera</taxon>
        <taxon>Hemiptera</taxon>
        <taxon>Sternorrhyncha</taxon>
        <taxon>Psylloidea</taxon>
        <taxon>Psyllidae</taxon>
        <taxon>Psyllinae</taxon>
        <taxon>Cacopsylla</taxon>
    </lineage>
</organism>
<accession>A0A8D8UV88</accession>
<evidence type="ECO:0000313" key="2">
    <source>
        <dbReference type="EMBL" id="CAG6712464.1"/>
    </source>
</evidence>
<feature type="compositionally biased region" description="Low complexity" evidence="1">
    <location>
        <begin position="96"/>
        <end position="115"/>
    </location>
</feature>
<protein>
    <submittedName>
        <fullName evidence="2">Uncharacterized protein</fullName>
    </submittedName>
</protein>
<dbReference type="AlphaFoldDB" id="A0A8D8UV88"/>
<sequence length="115" mass="11451">MGAMSEEVAREIITDRASATIGAVAIIATIIGTITACQAVTVARGAAVAAPGITTTRCGPTRAGDGNPAVVVATTVLGHGAAVPGSRGEAARRTTRSSSSRTTTLTRPTRSSTRC</sequence>